<gene>
    <name evidence="1" type="ORF">SAMN04487859_118105</name>
</gene>
<protein>
    <submittedName>
        <fullName evidence="1">Uncharacterized protein</fullName>
    </submittedName>
</protein>
<organism evidence="1 2">
    <name type="scientific">Roseovarius lutimaris</name>
    <dbReference type="NCBI Taxonomy" id="1005928"/>
    <lineage>
        <taxon>Bacteria</taxon>
        <taxon>Pseudomonadati</taxon>
        <taxon>Pseudomonadota</taxon>
        <taxon>Alphaproteobacteria</taxon>
        <taxon>Rhodobacterales</taxon>
        <taxon>Roseobacteraceae</taxon>
        <taxon>Roseovarius</taxon>
    </lineage>
</organism>
<sequence>MAASLYSIDCIPERTCSGRLVLLGPSDPGVWKILAYETLSDYQLCYWYAREIERRQAHCARVLPKQGCACLNLSLADLTDASRFIDVARFLTGKSEPGFDQLEIKAVLQSNQNPKSGLASTSRTQLGAAERADEETFVDQLMAQHPVN</sequence>
<evidence type="ECO:0000313" key="2">
    <source>
        <dbReference type="Proteomes" id="UP000198599"/>
    </source>
</evidence>
<accession>A0A1I5F6X4</accession>
<reference evidence="2" key="1">
    <citation type="submission" date="2016-10" db="EMBL/GenBank/DDBJ databases">
        <authorList>
            <person name="Varghese N."/>
            <person name="Submissions S."/>
        </authorList>
    </citation>
    <scope>NUCLEOTIDE SEQUENCE [LARGE SCALE GENOMIC DNA]</scope>
    <source>
        <strain evidence="2">DSM 28463</strain>
    </source>
</reference>
<keyword evidence="2" id="KW-1185">Reference proteome</keyword>
<dbReference type="STRING" id="1005928.SAMN04487859_118105"/>
<dbReference type="AlphaFoldDB" id="A0A1I5F6X4"/>
<dbReference type="EMBL" id="FOVP01000018">
    <property type="protein sequence ID" value="SFO19396.1"/>
    <property type="molecule type" value="Genomic_DNA"/>
</dbReference>
<proteinExistence type="predicted"/>
<evidence type="ECO:0000313" key="1">
    <source>
        <dbReference type="EMBL" id="SFO19396.1"/>
    </source>
</evidence>
<name>A0A1I5F6X4_9RHOB</name>
<dbReference type="Proteomes" id="UP000198599">
    <property type="component" value="Unassembled WGS sequence"/>
</dbReference>